<accession>A0A814PB87</accession>
<reference evidence="2" key="1">
    <citation type="submission" date="2021-02" db="EMBL/GenBank/DDBJ databases">
        <authorList>
            <person name="Nowell W R."/>
        </authorList>
    </citation>
    <scope>NUCLEOTIDE SEQUENCE</scope>
</reference>
<evidence type="ECO:0000256" key="1">
    <source>
        <dbReference type="SAM" id="MobiDB-lite"/>
    </source>
</evidence>
<feature type="region of interest" description="Disordered" evidence="1">
    <location>
        <begin position="167"/>
        <end position="212"/>
    </location>
</feature>
<feature type="region of interest" description="Disordered" evidence="1">
    <location>
        <begin position="560"/>
        <end position="616"/>
    </location>
</feature>
<evidence type="ECO:0000313" key="3">
    <source>
        <dbReference type="Proteomes" id="UP000663860"/>
    </source>
</evidence>
<dbReference type="AlphaFoldDB" id="A0A814PB87"/>
<feature type="compositionally biased region" description="Polar residues" evidence="1">
    <location>
        <begin position="912"/>
        <end position="932"/>
    </location>
</feature>
<gene>
    <name evidence="2" type="ORF">IZO911_LOCUS23169</name>
</gene>
<feature type="compositionally biased region" description="Polar residues" evidence="1">
    <location>
        <begin position="1012"/>
        <end position="1044"/>
    </location>
</feature>
<feature type="region of interest" description="Disordered" evidence="1">
    <location>
        <begin position="48"/>
        <end position="123"/>
    </location>
</feature>
<sequence>MSLDNNQYSYEQQNIMNGNNMYGQTGYSQSSPYGNKEEENMYRYASSRLTGRSSHPTEKSASLQTGTVQSPYTVESANVGTNNNHTQVPYQQQQTSFHAPSIHSQSSVSYQSNQHQQNSTLQPNHALTNVANRIVTNAELYHNLNLIDFRQQQQYLSHPSNMANTDIFMPSSDTADPASYYNQYDTNNQSYQNSPQEQYPTYDQQPPLFQQQNTNPFINQHTISNQQTTTNNGEQYFTDPNHNQGRTVLSNTQQQDQDNKTNGKLPGQQSSQKLPYRPVTLSKPNYVEKNIGMIKNKENFYHRYPARKYEETYAKRKDLQGGNGYEHDNSQIQLSSNNSHKLTIPLTIFLNTGENTQNESIPATGNIPYDNQNGDNVSVDINLRVVDRQNSQQQQHGSDHPNWSGSDALERHIRKMERSLDQYLPTTHLPQRNPILITTSPNLPTGRYGAARTGMLYNGYNPPNYSKDIYNYSDKGQEEDFRQQQQQQYLSHPPNMANTDIFMPSSDTADPASYYNQYDTNNQSYQNSPQEQYPTYDQQPPLFQQQNTNPFINQHTISNQQTTTSNGEQYFTDPNHNQGRTVLSNTQQQDQDNKGNGKLPDQQSSQKLPYRPVTLSKPNYVEKNIGMIKHKENYYHRYPARKYEETYAKRKDLQGGNGYEHDNSQIQLPSNNSHQLTIPFTFHLNSGENTQNESIPATGNIPYDNHNGDNVSVDINLRVVDRQNSQQQQQHGSDHPNWSGSDALERHIRKMERSLDQYLPTTHLPQRNPILITTSPNLPTGRYGAARTGMLYNGYNPPNYAKDIYNYSDKGQEEDSYLAKMHSKRHTDFKPYSTRDYDRFKKNYGFGTGHLGFDSENTTFKEKAEKMAKIKEYSQQIEARNKKMTSQASYRTTSETRSSTEELKSSRFFESPQLSKRSVRSLNKSTHSSPVSMTELVPLASSRRSTDVSSRPSPAHRATEVVHHLPSPRRPIESMPHSPPSRRATEIVSQSPRPRRRTDTISYSPRSRRGTETVSNSSSTRRPVKLNTPSSSAASHPSEVNSQPSPAPRQRIKIPQHDDHEVIESVRRYEERNITPVQRVVNPPKKRREQNDETDSQYVSSVDNPLSNRPSPQRLSPVKLSSPAGRLNSDSSSKRRPIRFDDAPLSPDRTLSSSPQKNQPVQHHKRKSSIDQQSETSHTQEDNIMKVIRDELSERPLQKNEELVIVAK</sequence>
<evidence type="ECO:0000313" key="2">
    <source>
        <dbReference type="EMBL" id="CAF1103318.1"/>
    </source>
</evidence>
<name>A0A814PB87_9BILA</name>
<feature type="region of interest" description="Disordered" evidence="1">
    <location>
        <begin position="878"/>
        <end position="1059"/>
    </location>
</feature>
<feature type="compositionally biased region" description="Polar residues" evidence="1">
    <location>
        <begin position="229"/>
        <end position="252"/>
    </location>
</feature>
<feature type="compositionally biased region" description="Polar residues" evidence="1">
    <location>
        <begin position="48"/>
        <end position="98"/>
    </location>
</feature>
<feature type="compositionally biased region" description="Polar residues" evidence="1">
    <location>
        <begin position="1149"/>
        <end position="1161"/>
    </location>
</feature>
<feature type="compositionally biased region" description="Low complexity" evidence="1">
    <location>
        <begin position="101"/>
        <end position="119"/>
    </location>
</feature>
<feature type="compositionally biased region" description="Polar residues" evidence="1">
    <location>
        <begin position="180"/>
        <end position="212"/>
    </location>
</feature>
<proteinExistence type="predicted"/>
<dbReference type="EMBL" id="CAJNOE010000265">
    <property type="protein sequence ID" value="CAF1103318.1"/>
    <property type="molecule type" value="Genomic_DNA"/>
</dbReference>
<dbReference type="Proteomes" id="UP000663860">
    <property type="component" value="Unassembled WGS sequence"/>
</dbReference>
<feature type="region of interest" description="Disordered" evidence="1">
    <location>
        <begin position="229"/>
        <end position="275"/>
    </location>
</feature>
<organism evidence="2 3">
    <name type="scientific">Adineta steineri</name>
    <dbReference type="NCBI Taxonomy" id="433720"/>
    <lineage>
        <taxon>Eukaryota</taxon>
        <taxon>Metazoa</taxon>
        <taxon>Spiralia</taxon>
        <taxon>Gnathifera</taxon>
        <taxon>Rotifera</taxon>
        <taxon>Eurotatoria</taxon>
        <taxon>Bdelloidea</taxon>
        <taxon>Adinetida</taxon>
        <taxon>Adinetidae</taxon>
        <taxon>Adineta</taxon>
    </lineage>
</organism>
<feature type="region of interest" description="Disordered" evidence="1">
    <location>
        <begin position="1074"/>
        <end position="1184"/>
    </location>
</feature>
<protein>
    <submittedName>
        <fullName evidence="2">Uncharacterized protein</fullName>
    </submittedName>
</protein>
<feature type="compositionally biased region" description="Basic and acidic residues" evidence="1">
    <location>
        <begin position="898"/>
        <end position="907"/>
    </location>
</feature>
<feature type="compositionally biased region" description="Polar residues" evidence="1">
    <location>
        <begin position="1096"/>
        <end position="1114"/>
    </location>
</feature>
<feature type="compositionally biased region" description="Polar residues" evidence="1">
    <location>
        <begin position="878"/>
        <end position="888"/>
    </location>
</feature>
<feature type="region of interest" description="Disordered" evidence="1">
    <location>
        <begin position="476"/>
        <end position="546"/>
    </location>
</feature>
<comment type="caution">
    <text evidence="2">The sequence shown here is derived from an EMBL/GenBank/DDBJ whole genome shotgun (WGS) entry which is preliminary data.</text>
</comment>
<feature type="compositionally biased region" description="Polar residues" evidence="1">
    <location>
        <begin position="560"/>
        <end position="590"/>
    </location>
</feature>
<feature type="compositionally biased region" description="Polar residues" evidence="1">
    <location>
        <begin position="514"/>
        <end position="546"/>
    </location>
</feature>